<comment type="caution">
    <text evidence="1">The sequence shown here is derived from an EMBL/GenBank/DDBJ whole genome shotgun (WGS) entry which is preliminary data.</text>
</comment>
<dbReference type="SUPFAM" id="SSF69118">
    <property type="entry name" value="AhpD-like"/>
    <property type="match status" value="1"/>
</dbReference>
<evidence type="ECO:0000313" key="1">
    <source>
        <dbReference type="EMBL" id="KAK4506181.1"/>
    </source>
</evidence>
<dbReference type="Gene3D" id="1.20.1290.10">
    <property type="entry name" value="AhpD-like"/>
    <property type="match status" value="1"/>
</dbReference>
<reference evidence="1 2" key="1">
    <citation type="journal article" date="2023" name="G3 (Bethesda)">
        <title>A chromosome-level genome assembly of Zasmidium syzygii isolated from banana leaves.</title>
        <authorList>
            <person name="van Westerhoven A.C."/>
            <person name="Mehrabi R."/>
            <person name="Talebi R."/>
            <person name="Steentjes M.B.F."/>
            <person name="Corcolon B."/>
            <person name="Chong P.A."/>
            <person name="Kema G.H.J."/>
            <person name="Seidl M.F."/>
        </authorList>
    </citation>
    <scope>NUCLEOTIDE SEQUENCE [LARGE SCALE GENOMIC DNA]</scope>
    <source>
        <strain evidence="1 2">P124</strain>
    </source>
</reference>
<keyword evidence="2" id="KW-1185">Reference proteome</keyword>
<evidence type="ECO:0008006" key="3">
    <source>
        <dbReference type="Google" id="ProtNLM"/>
    </source>
</evidence>
<dbReference type="Proteomes" id="UP001305779">
    <property type="component" value="Unassembled WGS sequence"/>
</dbReference>
<name>A0ABR0EYL4_ZASCE</name>
<dbReference type="PANTHER" id="PTHR34846:SF11">
    <property type="entry name" value="4-CARBOXYMUCONOLACTONE DECARBOXYLASE FAMILY PROTEIN (AFU_ORTHOLOGUE AFUA_6G11590)"/>
    <property type="match status" value="1"/>
</dbReference>
<sequence>MAPAYPPTPAAQWPEEYKPYAEWTDERVAPALGPNGDVITYRNANGGLEGPFPVLIASKDVGQAISESISKFSSLGNIPKDAKEVAILTVGAKFDAKFEQYAHYNIAIKTAGLTHDQCVAMKAGKKPEGLSPAAAATYDASYHLVNKQGPLPQGLYDACVKELGKEVTLLMTHYVAMYCYMCVLMNAMRVPLPEGIEMPV</sequence>
<dbReference type="InterPro" id="IPR029032">
    <property type="entry name" value="AhpD-like"/>
</dbReference>
<organism evidence="1 2">
    <name type="scientific">Zasmidium cellare</name>
    <name type="common">Wine cellar mold</name>
    <name type="synonym">Racodium cellare</name>
    <dbReference type="NCBI Taxonomy" id="395010"/>
    <lineage>
        <taxon>Eukaryota</taxon>
        <taxon>Fungi</taxon>
        <taxon>Dikarya</taxon>
        <taxon>Ascomycota</taxon>
        <taxon>Pezizomycotina</taxon>
        <taxon>Dothideomycetes</taxon>
        <taxon>Dothideomycetidae</taxon>
        <taxon>Mycosphaerellales</taxon>
        <taxon>Mycosphaerellaceae</taxon>
        <taxon>Zasmidium</taxon>
    </lineage>
</organism>
<dbReference type="PANTHER" id="PTHR34846">
    <property type="entry name" value="4-CARBOXYMUCONOLACTONE DECARBOXYLASE FAMILY PROTEIN (AFU_ORTHOLOGUE AFUA_6G11590)"/>
    <property type="match status" value="1"/>
</dbReference>
<protein>
    <recommendedName>
        <fullName evidence="3">Carboxymuconolactone decarboxylase-like domain-containing protein</fullName>
    </recommendedName>
</protein>
<accession>A0ABR0EYL4</accession>
<proteinExistence type="predicted"/>
<dbReference type="EMBL" id="JAXOVC010000002">
    <property type="protein sequence ID" value="KAK4506181.1"/>
    <property type="molecule type" value="Genomic_DNA"/>
</dbReference>
<evidence type="ECO:0000313" key="2">
    <source>
        <dbReference type="Proteomes" id="UP001305779"/>
    </source>
</evidence>
<gene>
    <name evidence="1" type="ORF">PRZ48_004146</name>
</gene>